<evidence type="ECO:0000313" key="3">
    <source>
        <dbReference type="Proteomes" id="UP001055940"/>
    </source>
</evidence>
<dbReference type="Proteomes" id="UP001055940">
    <property type="component" value="Chromosome"/>
</dbReference>
<reference evidence="2" key="1">
    <citation type="submission" date="2022-06" db="EMBL/GenBank/DDBJ databases">
        <authorList>
            <person name="Ping M."/>
        </authorList>
    </citation>
    <scope>NUCLEOTIDE SEQUENCE</scope>
    <source>
        <strain evidence="2">JCM11759T</strain>
    </source>
</reference>
<keyword evidence="3" id="KW-1185">Reference proteome</keyword>
<accession>A0ABY5DAT3</accession>
<dbReference type="RefSeq" id="WP_254419520.1">
    <property type="nucleotide sequence ID" value="NZ_BAAAJB010000029.1"/>
</dbReference>
<evidence type="ECO:0000313" key="2">
    <source>
        <dbReference type="EMBL" id="USY20454.1"/>
    </source>
</evidence>
<keyword evidence="1" id="KW-0175">Coiled coil</keyword>
<proteinExistence type="predicted"/>
<protein>
    <submittedName>
        <fullName evidence="2">Uncharacterized protein</fullName>
    </submittedName>
</protein>
<feature type="coiled-coil region" evidence="1">
    <location>
        <begin position="75"/>
        <end position="130"/>
    </location>
</feature>
<evidence type="ECO:0000256" key="1">
    <source>
        <dbReference type="SAM" id="Coils"/>
    </source>
</evidence>
<organism evidence="2 3">
    <name type="scientific">Nocardiopsis exhalans</name>
    <dbReference type="NCBI Taxonomy" id="163604"/>
    <lineage>
        <taxon>Bacteria</taxon>
        <taxon>Bacillati</taxon>
        <taxon>Actinomycetota</taxon>
        <taxon>Actinomycetes</taxon>
        <taxon>Streptosporangiales</taxon>
        <taxon>Nocardiopsidaceae</taxon>
        <taxon>Nocardiopsis</taxon>
    </lineage>
</organism>
<gene>
    <name evidence="2" type="ORF">NE857_01985</name>
</gene>
<dbReference type="EMBL" id="CP099837">
    <property type="protein sequence ID" value="USY20454.1"/>
    <property type="molecule type" value="Genomic_DNA"/>
</dbReference>
<name>A0ABY5DAT3_9ACTN</name>
<sequence length="145" mass="15935">MSRPARNRTDEAAAIQAGADRLLSGTPLRSTSGKLTVTELIIESALRRDVVYEHGNLIDEFKARIKAQHTTPSAMQDLADRYAKAQEDLAIATQALAEERQRNSVLRLAIAELSIELEQARQEIAGTSTINRLPVGRHYTSTPKG</sequence>